<gene>
    <name evidence="3" type="ORF">SAMN05444380_11267</name>
</gene>
<dbReference type="PROSITE" id="PS00188">
    <property type="entry name" value="BIOTIN"/>
    <property type="match status" value="1"/>
</dbReference>
<proteinExistence type="predicted"/>
<dbReference type="eggNOG" id="COG4770">
    <property type="taxonomic scope" value="Bacteria"/>
</dbReference>
<evidence type="ECO:0000313" key="4">
    <source>
        <dbReference type="Proteomes" id="UP000181976"/>
    </source>
</evidence>
<dbReference type="Proteomes" id="UP000181976">
    <property type="component" value="Unassembled WGS sequence"/>
</dbReference>
<organism evidence="3 4">
    <name type="scientific">Thermophagus xiamenensis</name>
    <dbReference type="NCBI Taxonomy" id="385682"/>
    <lineage>
        <taxon>Bacteria</taxon>
        <taxon>Pseudomonadati</taxon>
        <taxon>Bacteroidota</taxon>
        <taxon>Bacteroidia</taxon>
        <taxon>Marinilabiliales</taxon>
        <taxon>Marinilabiliaceae</taxon>
        <taxon>Thermophagus</taxon>
    </lineage>
</organism>
<accession>A0A1I2B226</accession>
<dbReference type="RefSeq" id="WP_010528860.1">
    <property type="nucleotide sequence ID" value="NZ_AFSL01000102.1"/>
</dbReference>
<feature type="domain" description="Lipoyl-binding" evidence="2">
    <location>
        <begin position="97"/>
        <end position="166"/>
    </location>
</feature>
<dbReference type="CDD" id="cd06850">
    <property type="entry name" value="biotinyl_domain"/>
    <property type="match status" value="1"/>
</dbReference>
<dbReference type="AlphaFoldDB" id="A0A1I2B226"/>
<protein>
    <submittedName>
        <fullName evidence="3">Biotin carboxyl carrier protein</fullName>
    </submittedName>
</protein>
<dbReference type="InParanoid" id="A0A1I2B226"/>
<dbReference type="FunFam" id="2.40.50.100:FF:000003">
    <property type="entry name" value="Acetyl-CoA carboxylase biotin carboxyl carrier protein"/>
    <property type="match status" value="1"/>
</dbReference>
<sequence>MKTLAKNGNRQEEIKVLNRDGSLLTVAIGEREYTLDIEKVENGVYSVLHKGKSHNMEIIKNGNKNHYTVNTQYKSFDIEIAPATPAANRTAKNGKLIEKIKAPIPGKIVSVKVKIGDLVEANQTLIVLSAMKMENELKSPIKGVVKDVTVKKDDVVRENFVLVEVKALD</sequence>
<dbReference type="PANTHER" id="PTHR45266">
    <property type="entry name" value="OXALOACETATE DECARBOXYLASE ALPHA CHAIN"/>
    <property type="match status" value="1"/>
</dbReference>
<dbReference type="InterPro" id="IPR000089">
    <property type="entry name" value="Biotin_lipoyl"/>
</dbReference>
<keyword evidence="1" id="KW-0092">Biotin</keyword>
<evidence type="ECO:0000313" key="3">
    <source>
        <dbReference type="EMBL" id="SFE49958.1"/>
    </source>
</evidence>
<dbReference type="Pfam" id="PF00364">
    <property type="entry name" value="Biotin_lipoyl"/>
    <property type="match status" value="1"/>
</dbReference>
<reference evidence="3 4" key="1">
    <citation type="submission" date="2016-10" db="EMBL/GenBank/DDBJ databases">
        <authorList>
            <person name="de Groot N.N."/>
        </authorList>
    </citation>
    <scope>NUCLEOTIDE SEQUENCE [LARGE SCALE GENOMIC DNA]</scope>
    <source>
        <strain evidence="3 4">DSM 19012</strain>
    </source>
</reference>
<evidence type="ECO:0000256" key="1">
    <source>
        <dbReference type="ARBA" id="ARBA00023267"/>
    </source>
</evidence>
<name>A0A1I2B226_9BACT</name>
<dbReference type="OrthoDB" id="9812676at2"/>
<keyword evidence="4" id="KW-1185">Reference proteome</keyword>
<dbReference type="EMBL" id="FONA01000012">
    <property type="protein sequence ID" value="SFE49958.1"/>
    <property type="molecule type" value="Genomic_DNA"/>
</dbReference>
<dbReference type="InterPro" id="IPR011053">
    <property type="entry name" value="Single_hybrid_motif"/>
</dbReference>
<dbReference type="InterPro" id="IPR001882">
    <property type="entry name" value="Biotin_BS"/>
</dbReference>
<dbReference type="STRING" id="385682.SAMN05444380_11267"/>
<dbReference type="SUPFAM" id="SSF51230">
    <property type="entry name" value="Single hybrid motif"/>
    <property type="match status" value="1"/>
</dbReference>
<dbReference type="Gene3D" id="2.40.50.100">
    <property type="match status" value="1"/>
</dbReference>
<evidence type="ECO:0000259" key="2">
    <source>
        <dbReference type="PROSITE" id="PS50968"/>
    </source>
</evidence>
<dbReference type="InterPro" id="IPR050709">
    <property type="entry name" value="Biotin_Carboxyl_Carrier/Decarb"/>
</dbReference>
<dbReference type="PANTHER" id="PTHR45266:SF3">
    <property type="entry name" value="OXALOACETATE DECARBOXYLASE ALPHA CHAIN"/>
    <property type="match status" value="1"/>
</dbReference>
<dbReference type="PROSITE" id="PS50968">
    <property type="entry name" value="BIOTINYL_LIPOYL"/>
    <property type="match status" value="1"/>
</dbReference>